<dbReference type="PRINTS" id="PR00455">
    <property type="entry name" value="HTHTETR"/>
</dbReference>
<dbReference type="Proteomes" id="UP000198825">
    <property type="component" value="Chromosome I"/>
</dbReference>
<dbReference type="InterPro" id="IPR001647">
    <property type="entry name" value="HTH_TetR"/>
</dbReference>
<sequence>MPRANLSSHVVVSAAAELADEVGFEEVTLSAVARRLGVQTASLYNHVRDRSELLAGLHEFALVELADEIADGVAGKAGRDALVGLAEAQRTFARKHPGRWAALQQPASSTTATSAGAVRVATLTMAVLRGYDVPEAELVHVTRFLGATVNGFLALERSGGFAHRDPGTDVSWQRALTALDAVVCAWPTTPDGAPA</sequence>
<keyword evidence="1" id="KW-0805">Transcription regulation</keyword>
<dbReference type="SUPFAM" id="SSF46689">
    <property type="entry name" value="Homeodomain-like"/>
    <property type="match status" value="1"/>
</dbReference>
<dbReference type="STRING" id="546874.SAMN04488544_0078"/>
<dbReference type="GO" id="GO:0000976">
    <property type="term" value="F:transcription cis-regulatory region binding"/>
    <property type="evidence" value="ECO:0007669"/>
    <property type="project" value="TreeGrafter"/>
</dbReference>
<dbReference type="Pfam" id="PF00440">
    <property type="entry name" value="TetR_N"/>
    <property type="match status" value="1"/>
</dbReference>
<name>A0A1H2LFX2_9ACTN</name>
<evidence type="ECO:0000313" key="6">
    <source>
        <dbReference type="EMBL" id="SDU79927.1"/>
    </source>
</evidence>
<dbReference type="InterPro" id="IPR036271">
    <property type="entry name" value="Tet_transcr_reg_TetR-rel_C_sf"/>
</dbReference>
<evidence type="ECO:0000256" key="1">
    <source>
        <dbReference type="ARBA" id="ARBA00023015"/>
    </source>
</evidence>
<dbReference type="Gene3D" id="1.10.10.60">
    <property type="entry name" value="Homeodomain-like"/>
    <property type="match status" value="1"/>
</dbReference>
<gene>
    <name evidence="6" type="ORF">SAMN04488544_0078</name>
</gene>
<dbReference type="GO" id="GO:0003700">
    <property type="term" value="F:DNA-binding transcription factor activity"/>
    <property type="evidence" value="ECO:0007669"/>
    <property type="project" value="TreeGrafter"/>
</dbReference>
<proteinExistence type="predicted"/>
<dbReference type="PROSITE" id="PS50977">
    <property type="entry name" value="HTH_TETR_2"/>
    <property type="match status" value="1"/>
</dbReference>
<dbReference type="InterPro" id="IPR025996">
    <property type="entry name" value="MT1864/Rv1816-like_C"/>
</dbReference>
<evidence type="ECO:0000256" key="3">
    <source>
        <dbReference type="ARBA" id="ARBA00023163"/>
    </source>
</evidence>
<keyword evidence="3" id="KW-0804">Transcription</keyword>
<dbReference type="RefSeq" id="WP_091072113.1">
    <property type="nucleotide sequence ID" value="NZ_LT629799.1"/>
</dbReference>
<dbReference type="InterPro" id="IPR050109">
    <property type="entry name" value="HTH-type_TetR-like_transc_reg"/>
</dbReference>
<dbReference type="EMBL" id="LT629799">
    <property type="protein sequence ID" value="SDU79927.1"/>
    <property type="molecule type" value="Genomic_DNA"/>
</dbReference>
<reference evidence="7" key="1">
    <citation type="submission" date="2016-10" db="EMBL/GenBank/DDBJ databases">
        <authorList>
            <person name="Varghese N."/>
            <person name="Submissions S."/>
        </authorList>
    </citation>
    <scope>NUCLEOTIDE SEQUENCE [LARGE SCALE GENOMIC DNA]</scope>
    <source>
        <strain evidence="7">DSM 21743</strain>
    </source>
</reference>
<dbReference type="PANTHER" id="PTHR30055:SF234">
    <property type="entry name" value="HTH-TYPE TRANSCRIPTIONAL REGULATOR BETI"/>
    <property type="match status" value="1"/>
</dbReference>
<keyword evidence="2 4" id="KW-0238">DNA-binding</keyword>
<dbReference type="SUPFAM" id="SSF48498">
    <property type="entry name" value="Tetracyclin repressor-like, C-terminal domain"/>
    <property type="match status" value="1"/>
</dbReference>
<dbReference type="OrthoDB" id="71867at2"/>
<accession>A0A1H2LFX2</accession>
<dbReference type="AlphaFoldDB" id="A0A1H2LFX2"/>
<keyword evidence="7" id="KW-1185">Reference proteome</keyword>
<evidence type="ECO:0000313" key="7">
    <source>
        <dbReference type="Proteomes" id="UP000198825"/>
    </source>
</evidence>
<dbReference type="Pfam" id="PF13305">
    <property type="entry name" value="TetR_C_33"/>
    <property type="match status" value="1"/>
</dbReference>
<organism evidence="6 7">
    <name type="scientific">Microlunatus sagamiharensis</name>
    <dbReference type="NCBI Taxonomy" id="546874"/>
    <lineage>
        <taxon>Bacteria</taxon>
        <taxon>Bacillati</taxon>
        <taxon>Actinomycetota</taxon>
        <taxon>Actinomycetes</taxon>
        <taxon>Propionibacteriales</taxon>
        <taxon>Propionibacteriaceae</taxon>
        <taxon>Microlunatus</taxon>
    </lineage>
</organism>
<evidence type="ECO:0000259" key="5">
    <source>
        <dbReference type="PROSITE" id="PS50977"/>
    </source>
</evidence>
<dbReference type="InterPro" id="IPR009057">
    <property type="entry name" value="Homeodomain-like_sf"/>
</dbReference>
<dbReference type="Gene3D" id="1.10.357.10">
    <property type="entry name" value="Tetracycline Repressor, domain 2"/>
    <property type="match status" value="1"/>
</dbReference>
<protein>
    <submittedName>
        <fullName evidence="6">Regulatory protein, tetR family</fullName>
    </submittedName>
</protein>
<feature type="DNA-binding region" description="H-T-H motif" evidence="4">
    <location>
        <begin position="28"/>
        <end position="47"/>
    </location>
</feature>
<dbReference type="PANTHER" id="PTHR30055">
    <property type="entry name" value="HTH-TYPE TRANSCRIPTIONAL REGULATOR RUTR"/>
    <property type="match status" value="1"/>
</dbReference>
<evidence type="ECO:0000256" key="4">
    <source>
        <dbReference type="PROSITE-ProRule" id="PRU00335"/>
    </source>
</evidence>
<feature type="domain" description="HTH tetR-type" evidence="5">
    <location>
        <begin position="5"/>
        <end position="65"/>
    </location>
</feature>
<evidence type="ECO:0000256" key="2">
    <source>
        <dbReference type="ARBA" id="ARBA00023125"/>
    </source>
</evidence>